<name>A0AAW0XH42_CHEQU</name>
<comment type="caution">
    <text evidence="2">The sequence shown here is derived from an EMBL/GenBank/DDBJ whole genome shotgun (WGS) entry which is preliminary data.</text>
</comment>
<evidence type="ECO:0000256" key="1">
    <source>
        <dbReference type="SAM" id="MobiDB-lite"/>
    </source>
</evidence>
<organism evidence="2 3">
    <name type="scientific">Cherax quadricarinatus</name>
    <name type="common">Australian red claw crayfish</name>
    <dbReference type="NCBI Taxonomy" id="27406"/>
    <lineage>
        <taxon>Eukaryota</taxon>
        <taxon>Metazoa</taxon>
        <taxon>Ecdysozoa</taxon>
        <taxon>Arthropoda</taxon>
        <taxon>Crustacea</taxon>
        <taxon>Multicrustacea</taxon>
        <taxon>Malacostraca</taxon>
        <taxon>Eumalacostraca</taxon>
        <taxon>Eucarida</taxon>
        <taxon>Decapoda</taxon>
        <taxon>Pleocyemata</taxon>
        <taxon>Astacidea</taxon>
        <taxon>Parastacoidea</taxon>
        <taxon>Parastacidae</taxon>
        <taxon>Cherax</taxon>
    </lineage>
</organism>
<feature type="compositionally biased region" description="Acidic residues" evidence="1">
    <location>
        <begin position="15"/>
        <end position="24"/>
    </location>
</feature>
<dbReference type="EMBL" id="JARKIK010000037">
    <property type="protein sequence ID" value="KAK8739081.1"/>
    <property type="molecule type" value="Genomic_DNA"/>
</dbReference>
<feature type="region of interest" description="Disordered" evidence="1">
    <location>
        <begin position="1"/>
        <end position="116"/>
    </location>
</feature>
<sequence>MSEDRPVKRIPSIFDSEDDSDDEPPSPVIFRPKVPLPATVTTNDISEPPATKLPVVSESSESEDSEAELVVKSQAVAETASPSKDGLSSHEESDDSEDETEAKKLDFSTAVMKESH</sequence>
<reference evidence="2 3" key="1">
    <citation type="journal article" date="2024" name="BMC Genomics">
        <title>Genome assembly of redclaw crayfish (Cherax quadricarinatus) provides insights into its immune adaptation and hypoxia tolerance.</title>
        <authorList>
            <person name="Liu Z."/>
            <person name="Zheng J."/>
            <person name="Li H."/>
            <person name="Fang K."/>
            <person name="Wang S."/>
            <person name="He J."/>
            <person name="Zhou D."/>
            <person name="Weng S."/>
            <person name="Chi M."/>
            <person name="Gu Z."/>
            <person name="He J."/>
            <person name="Li F."/>
            <person name="Wang M."/>
        </authorList>
    </citation>
    <scope>NUCLEOTIDE SEQUENCE [LARGE SCALE GENOMIC DNA]</scope>
    <source>
        <strain evidence="2">ZL_2023a</strain>
    </source>
</reference>
<evidence type="ECO:0000313" key="3">
    <source>
        <dbReference type="Proteomes" id="UP001445076"/>
    </source>
</evidence>
<dbReference type="AlphaFoldDB" id="A0AAW0XH42"/>
<accession>A0AAW0XH42</accession>
<proteinExistence type="predicted"/>
<feature type="non-terminal residue" evidence="2">
    <location>
        <position position="116"/>
    </location>
</feature>
<keyword evidence="3" id="KW-1185">Reference proteome</keyword>
<gene>
    <name evidence="2" type="ORF">OTU49_003467</name>
</gene>
<dbReference type="Proteomes" id="UP001445076">
    <property type="component" value="Unassembled WGS sequence"/>
</dbReference>
<protein>
    <submittedName>
        <fullName evidence="2">Uncharacterized protein</fullName>
    </submittedName>
</protein>
<evidence type="ECO:0000313" key="2">
    <source>
        <dbReference type="EMBL" id="KAK8739081.1"/>
    </source>
</evidence>